<keyword evidence="3" id="KW-1185">Reference proteome</keyword>
<sequence>MPSTPSQKLILYDIPSTSEIGAWSPNTWKARLVLNIKELPYETIWVEYPDIKPTCLRIGAAPTATVQKPDGTSEAQYTLPVLQDPNTGAVISDSFDIAVYLEDTYPDTLALFPPGSRALLYLFSETWFEKVGMALWFPLAIAGADKMHASSREYYVRTKSAIVGKPMTEFRPQGDAGEKVWTDALAALSQVRQWIDKNGTGDKAKYVLGETFSYGDVFIVGWLAYYRSIVGVSSREWGDLMAADGGRWARLATDFDEHGWFKVD</sequence>
<name>A0A4Y9ZX35_9AGAM</name>
<dbReference type="EMBL" id="SFCI01000756">
    <property type="protein sequence ID" value="TFY78069.1"/>
    <property type="molecule type" value="Genomic_DNA"/>
</dbReference>
<dbReference type="SUPFAM" id="SSF52833">
    <property type="entry name" value="Thioredoxin-like"/>
    <property type="match status" value="1"/>
</dbReference>
<dbReference type="InterPro" id="IPR054416">
    <property type="entry name" value="GST_UstS-like_C"/>
</dbReference>
<accession>A0A4Y9ZX35</accession>
<protein>
    <recommendedName>
        <fullName evidence="1">GST N-terminal domain-containing protein</fullName>
    </recommendedName>
</protein>
<dbReference type="InterPro" id="IPR036249">
    <property type="entry name" value="Thioredoxin-like_sf"/>
</dbReference>
<gene>
    <name evidence="2" type="ORF">EWM64_g5940</name>
</gene>
<evidence type="ECO:0000313" key="2">
    <source>
        <dbReference type="EMBL" id="TFY78069.1"/>
    </source>
</evidence>
<dbReference type="Gene3D" id="3.40.30.10">
    <property type="entry name" value="Glutaredoxin"/>
    <property type="match status" value="1"/>
</dbReference>
<reference evidence="2 3" key="1">
    <citation type="submission" date="2019-02" db="EMBL/GenBank/DDBJ databases">
        <title>Genome sequencing of the rare red list fungi Hericium alpestre (H. flagellum).</title>
        <authorList>
            <person name="Buettner E."/>
            <person name="Kellner H."/>
        </authorList>
    </citation>
    <scope>NUCLEOTIDE SEQUENCE [LARGE SCALE GENOMIC DNA]</scope>
    <source>
        <strain evidence="2 3">DSM 108284</strain>
    </source>
</reference>
<dbReference type="InterPro" id="IPR004045">
    <property type="entry name" value="Glutathione_S-Trfase_N"/>
</dbReference>
<organism evidence="2 3">
    <name type="scientific">Hericium alpestre</name>
    <dbReference type="NCBI Taxonomy" id="135208"/>
    <lineage>
        <taxon>Eukaryota</taxon>
        <taxon>Fungi</taxon>
        <taxon>Dikarya</taxon>
        <taxon>Basidiomycota</taxon>
        <taxon>Agaricomycotina</taxon>
        <taxon>Agaricomycetes</taxon>
        <taxon>Russulales</taxon>
        <taxon>Hericiaceae</taxon>
        <taxon>Hericium</taxon>
    </lineage>
</organism>
<dbReference type="CDD" id="cd03038">
    <property type="entry name" value="GST_N_etherase_LigE"/>
    <property type="match status" value="1"/>
</dbReference>
<dbReference type="OrthoDB" id="4951845at2759"/>
<proteinExistence type="predicted"/>
<evidence type="ECO:0000313" key="3">
    <source>
        <dbReference type="Proteomes" id="UP000298061"/>
    </source>
</evidence>
<dbReference type="Gene3D" id="1.20.1050.10">
    <property type="match status" value="1"/>
</dbReference>
<feature type="domain" description="GST N-terminal" evidence="1">
    <location>
        <begin position="14"/>
        <end position="109"/>
    </location>
</feature>
<evidence type="ECO:0000259" key="1">
    <source>
        <dbReference type="PROSITE" id="PS50404"/>
    </source>
</evidence>
<comment type="caution">
    <text evidence="2">The sequence shown here is derived from an EMBL/GenBank/DDBJ whole genome shotgun (WGS) entry which is preliminary data.</text>
</comment>
<dbReference type="PROSITE" id="PS50404">
    <property type="entry name" value="GST_NTER"/>
    <property type="match status" value="1"/>
</dbReference>
<dbReference type="Pfam" id="PF22041">
    <property type="entry name" value="GST_C_7"/>
    <property type="match status" value="1"/>
</dbReference>
<dbReference type="AlphaFoldDB" id="A0A4Y9ZX35"/>
<dbReference type="Proteomes" id="UP000298061">
    <property type="component" value="Unassembled WGS sequence"/>
</dbReference>
<dbReference type="Pfam" id="PF13409">
    <property type="entry name" value="GST_N_2"/>
    <property type="match status" value="1"/>
</dbReference>
<dbReference type="STRING" id="135208.A0A4Y9ZX35"/>